<protein>
    <recommendedName>
        <fullName evidence="3">Cell surface protein (Mas1)</fullName>
    </recommendedName>
</protein>
<dbReference type="STRING" id="94208.A0A2S4KRW1"/>
<evidence type="ECO:0008006" key="3">
    <source>
        <dbReference type="Google" id="ProtNLM"/>
    </source>
</evidence>
<name>A0A2S4KRW1_9HYPO</name>
<gene>
    <name evidence="1" type="ORF">TPAR_06841</name>
</gene>
<keyword evidence="2" id="KW-1185">Reference proteome</keyword>
<evidence type="ECO:0000313" key="2">
    <source>
        <dbReference type="Proteomes" id="UP000237481"/>
    </source>
</evidence>
<dbReference type="AlphaFoldDB" id="A0A2S4KRW1"/>
<sequence length="329" mass="33625">MRYAILYSAFVAGASAHGLIRSIEGANGVTMPGLSVADGTPRNCVANSCGAQADTAIIRDLDISTGQATPLGKTQGNGPVDPAAVISTFMGNGKAPTNKGAAGSVGVEDNFGGLGGLVGAAQRRDEHKRQIDNLFGGFTNLPFIGAAGLGGAKNSYPVETIVSDTAGQGTAHGLPTCDDQGVVSVVYRQVRKLTPVWSCLAARADISHPQINQDGAGPLTAAIDPSSGGYDANAFQGAQVTQNMPGLGIGGLSLATNTDFLVKVQMPEGMTCDGKVGGAENVCIVRVRNSALAGPFGGAAAFTQSPAARKRAIAYRLRKRFDFSRLDSE</sequence>
<organism evidence="1 2">
    <name type="scientific">Tolypocladium paradoxum</name>
    <dbReference type="NCBI Taxonomy" id="94208"/>
    <lineage>
        <taxon>Eukaryota</taxon>
        <taxon>Fungi</taxon>
        <taxon>Dikarya</taxon>
        <taxon>Ascomycota</taxon>
        <taxon>Pezizomycotina</taxon>
        <taxon>Sordariomycetes</taxon>
        <taxon>Hypocreomycetidae</taxon>
        <taxon>Hypocreales</taxon>
        <taxon>Ophiocordycipitaceae</taxon>
        <taxon>Tolypocladium</taxon>
    </lineage>
</organism>
<comment type="caution">
    <text evidence="1">The sequence shown here is derived from an EMBL/GenBank/DDBJ whole genome shotgun (WGS) entry which is preliminary data.</text>
</comment>
<dbReference type="OrthoDB" id="5310497at2759"/>
<dbReference type="PANTHER" id="PTHR34618">
    <property type="entry name" value="SURFACE PROTEIN MAS1, PUTATIVE-RELATED"/>
    <property type="match status" value="1"/>
</dbReference>
<reference evidence="1 2" key="1">
    <citation type="submission" date="2018-01" db="EMBL/GenBank/DDBJ databases">
        <title>Harnessing the power of phylogenomics to disentangle the directionality and signatures of interkingdom host jumping in the parasitic fungal genus Tolypocladium.</title>
        <authorList>
            <person name="Quandt C.A."/>
            <person name="Patterson W."/>
            <person name="Spatafora J.W."/>
        </authorList>
    </citation>
    <scope>NUCLEOTIDE SEQUENCE [LARGE SCALE GENOMIC DNA]</scope>
    <source>
        <strain evidence="1 2">NRBC 100945</strain>
    </source>
</reference>
<dbReference type="Proteomes" id="UP000237481">
    <property type="component" value="Unassembled WGS sequence"/>
</dbReference>
<accession>A0A2S4KRW1</accession>
<evidence type="ECO:0000313" key="1">
    <source>
        <dbReference type="EMBL" id="POR32908.1"/>
    </source>
</evidence>
<dbReference type="PANTHER" id="PTHR34618:SF1">
    <property type="entry name" value="SECRETED PROTEIN"/>
    <property type="match status" value="1"/>
</dbReference>
<dbReference type="Pfam" id="PF11327">
    <property type="entry name" value="Egh16-like"/>
    <property type="match status" value="1"/>
</dbReference>
<dbReference type="EMBL" id="PKSG01000772">
    <property type="protein sequence ID" value="POR32908.1"/>
    <property type="molecule type" value="Genomic_DNA"/>
</dbReference>
<dbReference type="InterPro" id="IPR021476">
    <property type="entry name" value="Egh16-like"/>
</dbReference>
<proteinExistence type="predicted"/>